<proteinExistence type="predicted"/>
<dbReference type="RefSeq" id="WP_197356009.1">
    <property type="nucleotide sequence ID" value="NZ_CP036298.1"/>
</dbReference>
<organism evidence="5 6">
    <name type="scientific">Aureliella helgolandensis</name>
    <dbReference type="NCBI Taxonomy" id="2527968"/>
    <lineage>
        <taxon>Bacteria</taxon>
        <taxon>Pseudomonadati</taxon>
        <taxon>Planctomycetota</taxon>
        <taxon>Planctomycetia</taxon>
        <taxon>Pirellulales</taxon>
        <taxon>Pirellulaceae</taxon>
        <taxon>Aureliella</taxon>
    </lineage>
</organism>
<protein>
    <submittedName>
        <fullName evidence="5">Bacterial Ig-like domain (Group 2)</fullName>
    </submittedName>
</protein>
<feature type="domain" description="DUF1549" evidence="3">
    <location>
        <begin position="368"/>
        <end position="551"/>
    </location>
</feature>
<dbReference type="KEGG" id="ahel:Q31a_03010"/>
<feature type="domain" description="DUF1553" evidence="4">
    <location>
        <begin position="600"/>
        <end position="826"/>
    </location>
</feature>
<feature type="region of interest" description="Disordered" evidence="1">
    <location>
        <begin position="553"/>
        <end position="583"/>
    </location>
</feature>
<evidence type="ECO:0000259" key="2">
    <source>
        <dbReference type="Pfam" id="PF02368"/>
    </source>
</evidence>
<feature type="domain" description="BIG2" evidence="2">
    <location>
        <begin position="270"/>
        <end position="339"/>
    </location>
</feature>
<evidence type="ECO:0000259" key="3">
    <source>
        <dbReference type="Pfam" id="PF07583"/>
    </source>
</evidence>
<dbReference type="Pfam" id="PF07583">
    <property type="entry name" value="PSCyt2"/>
    <property type="match status" value="1"/>
</dbReference>
<evidence type="ECO:0000259" key="4">
    <source>
        <dbReference type="Pfam" id="PF07587"/>
    </source>
</evidence>
<gene>
    <name evidence="5" type="ORF">Q31a_03010</name>
</gene>
<name>A0A518G082_9BACT</name>
<dbReference type="Pfam" id="PF07587">
    <property type="entry name" value="PSD1"/>
    <property type="match status" value="1"/>
</dbReference>
<dbReference type="InterPro" id="IPR022655">
    <property type="entry name" value="DUF1553"/>
</dbReference>
<dbReference type="InterPro" id="IPR003343">
    <property type="entry name" value="Big_2"/>
</dbReference>
<evidence type="ECO:0000313" key="5">
    <source>
        <dbReference type="EMBL" id="QDV22022.1"/>
    </source>
</evidence>
<dbReference type="Pfam" id="PF02368">
    <property type="entry name" value="Big_2"/>
    <property type="match status" value="1"/>
</dbReference>
<reference evidence="5 6" key="1">
    <citation type="submission" date="2019-02" db="EMBL/GenBank/DDBJ databases">
        <title>Deep-cultivation of Planctomycetes and their phenomic and genomic characterization uncovers novel biology.</title>
        <authorList>
            <person name="Wiegand S."/>
            <person name="Jogler M."/>
            <person name="Boedeker C."/>
            <person name="Pinto D."/>
            <person name="Vollmers J."/>
            <person name="Rivas-Marin E."/>
            <person name="Kohn T."/>
            <person name="Peeters S.H."/>
            <person name="Heuer A."/>
            <person name="Rast P."/>
            <person name="Oberbeckmann S."/>
            <person name="Bunk B."/>
            <person name="Jeske O."/>
            <person name="Meyerdierks A."/>
            <person name="Storesund J.E."/>
            <person name="Kallscheuer N."/>
            <person name="Luecker S."/>
            <person name="Lage O.M."/>
            <person name="Pohl T."/>
            <person name="Merkel B.J."/>
            <person name="Hornburger P."/>
            <person name="Mueller R.-W."/>
            <person name="Bruemmer F."/>
            <person name="Labrenz M."/>
            <person name="Spormann A.M."/>
            <person name="Op den Camp H."/>
            <person name="Overmann J."/>
            <person name="Amann R."/>
            <person name="Jetten M.S.M."/>
            <person name="Mascher T."/>
            <person name="Medema M.H."/>
            <person name="Devos D.P."/>
            <person name="Kaster A.-K."/>
            <person name="Ovreas L."/>
            <person name="Rohde M."/>
            <person name="Galperin M.Y."/>
            <person name="Jogler C."/>
        </authorList>
    </citation>
    <scope>NUCLEOTIDE SEQUENCE [LARGE SCALE GENOMIC DNA]</scope>
    <source>
        <strain evidence="5 6">Q31a</strain>
    </source>
</reference>
<dbReference type="AlphaFoldDB" id="A0A518G082"/>
<dbReference type="PANTHER" id="PTHR35889">
    <property type="entry name" value="CYCLOINULO-OLIGOSACCHARIDE FRUCTANOTRANSFERASE-RELATED"/>
    <property type="match status" value="1"/>
</dbReference>
<dbReference type="Gene3D" id="2.60.40.1080">
    <property type="match status" value="1"/>
</dbReference>
<accession>A0A518G082</accession>
<dbReference type="EMBL" id="CP036298">
    <property type="protein sequence ID" value="QDV22022.1"/>
    <property type="molecule type" value="Genomic_DNA"/>
</dbReference>
<evidence type="ECO:0000256" key="1">
    <source>
        <dbReference type="SAM" id="MobiDB-lite"/>
    </source>
</evidence>
<dbReference type="Proteomes" id="UP000318017">
    <property type="component" value="Chromosome"/>
</dbReference>
<sequence length="854" mass="94092">MHKTLLLGFAMYLGSSWISGPVRPVAAATAETVRLEFNTPHTAPPQPPVTSPPAPELEVPPGLHLVGRDARWQLQLTLNARSEDGQVQQRDATRAVTYQVVPPHLASVDDTGYVIPLASGAGELVATWTNPQSDAVESSGAETLSASLPIHVTGVEETQPVNFPNQVTPIFTKYGCNGGGCHGKAAGQAGFKLSLLGFEPREDYEHLVHESRGRRVFPAVPARSLLLQKATNESPHGGGQRIQIDSPEYRILQRWIGSGMPYGSDADPVVTHVEMLPTERRLERGESQQLAVLAHYSDGSIEDITRTALFESNNSELAQVDQRGLVQLGQNPGDVAIMARYQGQVAVFRASIPLGVTIETWPTPINLVDSFVFDKLKTLGIPPSQACDDSTFIRRVTLDLCGRLPTAAESLAYLESSDPNKVESLVERLLASTAHAEFFAKKWSAILRNRHDTPGQQFAAYAFHDWLRSSFQDNKPYDQLVRDILTATGSMETNPAVAWLSEVTTAEARVEDAAQLFLGQRLQCANCHHHPFEKWSQTDYFQMVAFFSKVTRKEGPTPEQPRFVSRVGGASAPHPKTGAPLPPVGLDAEPEPIAELDDPRENLVDWMVAHDNPYFARALVNRYWKHFFAVGMVEPEDDMRVTNPPSNPELLDALAESFASSGYDLKALMRLICTSNTYRRSSDANEHNLGDHSYARYYPKRLSAEVLLDAVDEVLLTHTSYAGMPVGTRAVSLPDTSFNSYFLDVFGQPDSATACECERSQETTLAQSLHLLNSKEIQSKLSDDAGLAANYANSSDGVARNVEQLYLSAFSRRPTAVELQTAVQYLENKSDQLRQAYEDLVWAVLNSKEFVFNH</sequence>
<evidence type="ECO:0000313" key="6">
    <source>
        <dbReference type="Proteomes" id="UP000318017"/>
    </source>
</evidence>
<dbReference type="PANTHER" id="PTHR35889:SF3">
    <property type="entry name" value="F-BOX DOMAIN-CONTAINING PROTEIN"/>
    <property type="match status" value="1"/>
</dbReference>
<dbReference type="InterPro" id="IPR011444">
    <property type="entry name" value="DUF1549"/>
</dbReference>
<keyword evidence="6" id="KW-1185">Reference proteome</keyword>